<evidence type="ECO:0000259" key="14">
    <source>
        <dbReference type="Pfam" id="PF01930"/>
    </source>
</evidence>
<evidence type="ECO:0000256" key="11">
    <source>
        <dbReference type="ARBA" id="ARBA00023118"/>
    </source>
</evidence>
<proteinExistence type="inferred from homology"/>
<dbReference type="EMBL" id="DRXS01000047">
    <property type="protein sequence ID" value="HHR40362.1"/>
    <property type="molecule type" value="Genomic_DNA"/>
</dbReference>
<keyword evidence="9 13" id="KW-0408">Iron</keyword>
<reference evidence="15" key="1">
    <citation type="journal article" date="2020" name="mSystems">
        <title>Genome- and Community-Level Interaction Insights into Carbon Utilization and Element Cycling Functions of Hydrothermarchaeota in Hydrothermal Sediment.</title>
        <authorList>
            <person name="Zhou Z."/>
            <person name="Liu Y."/>
            <person name="Xu W."/>
            <person name="Pan J."/>
            <person name="Luo Z.H."/>
            <person name="Li M."/>
        </authorList>
    </citation>
    <scope>NUCLEOTIDE SEQUENCE [LARGE SCALE GENOMIC DNA]</scope>
    <source>
        <strain evidence="15">SpSt-1084</strain>
    </source>
</reference>
<evidence type="ECO:0000256" key="5">
    <source>
        <dbReference type="ARBA" id="ARBA00022722"/>
    </source>
</evidence>
<keyword evidence="7 13" id="KW-0378">Hydrolase</keyword>
<sequence>MTEEDEVFPVGYVKNFYFCEQIPYINLVLRVFEPETDSMVFGRERHLRFHAQYLPREIRVVRVDTDVRLVSLRIGLSGVLDALVHAVHDELVPCEFKHSGLGRNRPPLKDVVQLAAYAMLVEDVYRRSVKRGVLFYSEDGGKHVVYIDDSLRRLVHRAVAAMKDMVVWEKVPKRRSLDKCVVCWYSRVCWGGSVSSYKSFSKGGGISLNRTTKHFTPENK</sequence>
<keyword evidence="10 13" id="KW-0411">Iron-sulfur</keyword>
<comment type="caution">
    <text evidence="15">The sequence shown here is derived from an EMBL/GenBank/DDBJ whole genome shotgun (WGS) entry which is preliminary data.</text>
</comment>
<evidence type="ECO:0000256" key="3">
    <source>
        <dbReference type="ARBA" id="ARBA00012768"/>
    </source>
</evidence>
<keyword evidence="8 13" id="KW-0269">Exonuclease</keyword>
<dbReference type="GO" id="GO:0051536">
    <property type="term" value="F:iron-sulfur cluster binding"/>
    <property type="evidence" value="ECO:0007669"/>
    <property type="project" value="UniProtKB-KW"/>
</dbReference>
<dbReference type="Gene3D" id="3.90.320.10">
    <property type="match status" value="1"/>
</dbReference>
<feature type="domain" description="DUF83" evidence="14">
    <location>
        <begin position="13"/>
        <end position="190"/>
    </location>
</feature>
<organism evidence="15">
    <name type="scientific">Caldiarchaeum subterraneum</name>
    <dbReference type="NCBI Taxonomy" id="311458"/>
    <lineage>
        <taxon>Archaea</taxon>
        <taxon>Nitrososphaerota</taxon>
        <taxon>Candidatus Caldarchaeales</taxon>
        <taxon>Candidatus Caldarchaeaceae</taxon>
        <taxon>Candidatus Caldarchaeum</taxon>
    </lineage>
</organism>
<comment type="cofactor">
    <cofactor evidence="13">
        <name>iron-sulfur cluster</name>
        <dbReference type="ChEBI" id="CHEBI:30408"/>
    </cofactor>
</comment>
<dbReference type="InterPro" id="IPR051827">
    <property type="entry name" value="Cas4_exonuclease"/>
</dbReference>
<dbReference type="AlphaFoldDB" id="A0A7C5Y9B9"/>
<dbReference type="InterPro" id="IPR011604">
    <property type="entry name" value="PDDEXK-like_dom_sf"/>
</dbReference>
<evidence type="ECO:0000256" key="2">
    <source>
        <dbReference type="ARBA" id="ARBA00009189"/>
    </source>
</evidence>
<keyword evidence="12 13" id="KW-0464">Manganese</keyword>
<evidence type="ECO:0000313" key="15">
    <source>
        <dbReference type="EMBL" id="HHR40362.1"/>
    </source>
</evidence>
<evidence type="ECO:0000256" key="8">
    <source>
        <dbReference type="ARBA" id="ARBA00022839"/>
    </source>
</evidence>
<gene>
    <name evidence="15" type="primary">cas4</name>
    <name evidence="15" type="ORF">ENM42_00875</name>
</gene>
<comment type="similarity">
    <text evidence="2 13">Belongs to the CRISPR-associated exonuclease Cas4 family.</text>
</comment>
<comment type="cofactor">
    <cofactor evidence="13">
        <name>Mg(2+)</name>
        <dbReference type="ChEBI" id="CHEBI:18420"/>
    </cofactor>
    <cofactor evidence="13">
        <name>Mn(2+)</name>
        <dbReference type="ChEBI" id="CHEBI:29035"/>
    </cofactor>
    <text evidence="13">Mg(2+) or Mn(2+) required for ssDNA cleavage activity.</text>
</comment>
<evidence type="ECO:0000256" key="13">
    <source>
        <dbReference type="RuleBase" id="RU365022"/>
    </source>
</evidence>
<evidence type="ECO:0000256" key="7">
    <source>
        <dbReference type="ARBA" id="ARBA00022801"/>
    </source>
</evidence>
<dbReference type="PANTHER" id="PTHR36531">
    <property type="entry name" value="CRISPR-ASSOCIATED EXONUCLEASE CAS4"/>
    <property type="match status" value="1"/>
</dbReference>
<dbReference type="PANTHER" id="PTHR36531:SF6">
    <property type="entry name" value="DNA REPLICATION ATP-DEPENDENT HELICASE_NUCLEASE DNA2"/>
    <property type="match status" value="1"/>
</dbReference>
<dbReference type="InterPro" id="IPR022765">
    <property type="entry name" value="Dna2/Cas4_DUF83"/>
</dbReference>
<keyword evidence="5 13" id="KW-0540">Nuclease</keyword>
<dbReference type="GO" id="GO:0046872">
    <property type="term" value="F:metal ion binding"/>
    <property type="evidence" value="ECO:0007669"/>
    <property type="project" value="UniProtKB-KW"/>
</dbReference>
<evidence type="ECO:0000256" key="1">
    <source>
        <dbReference type="ARBA" id="ARBA00001966"/>
    </source>
</evidence>
<dbReference type="NCBIfam" id="TIGR00372">
    <property type="entry name" value="cas4"/>
    <property type="match status" value="1"/>
</dbReference>
<dbReference type="EC" id="3.1.12.1" evidence="3 13"/>
<dbReference type="GO" id="GO:0051607">
    <property type="term" value="P:defense response to virus"/>
    <property type="evidence" value="ECO:0007669"/>
    <property type="project" value="UniProtKB-KW"/>
</dbReference>
<name>A0A7C5Y9B9_CALS0</name>
<evidence type="ECO:0000256" key="6">
    <source>
        <dbReference type="ARBA" id="ARBA00022723"/>
    </source>
</evidence>
<accession>A0A7C5Y9B9</accession>
<keyword evidence="11 13" id="KW-0051">Antiviral defense</keyword>
<protein>
    <recommendedName>
        <fullName evidence="4 13">CRISPR-associated exonuclease Cas4</fullName>
        <ecNumber evidence="3 13">3.1.12.1</ecNumber>
    </recommendedName>
</protein>
<keyword evidence="6 13" id="KW-0479">Metal-binding</keyword>
<dbReference type="GO" id="GO:0004527">
    <property type="term" value="F:exonuclease activity"/>
    <property type="evidence" value="ECO:0007669"/>
    <property type="project" value="UniProtKB-KW"/>
</dbReference>
<dbReference type="Pfam" id="PF01930">
    <property type="entry name" value="Cas_Cas4"/>
    <property type="match status" value="1"/>
</dbReference>
<evidence type="ECO:0000256" key="9">
    <source>
        <dbReference type="ARBA" id="ARBA00023004"/>
    </source>
</evidence>
<comment type="function">
    <text evidence="13">CRISPR (clustered regularly interspaced short palindromic repeat) is an adaptive immune system that provides protection against mobile genetic elements (viruses, transposable elements and conjugative plasmids). CRISPR clusters contain sequences complementary to antecedent mobile elements and target invading nucleic acids. CRISPR clusters are transcribed and processed into CRISPR RNA (crRNA).</text>
</comment>
<evidence type="ECO:0000256" key="10">
    <source>
        <dbReference type="ARBA" id="ARBA00023014"/>
    </source>
</evidence>
<evidence type="ECO:0000256" key="4">
    <source>
        <dbReference type="ARBA" id="ARBA00020049"/>
    </source>
</evidence>
<dbReference type="InterPro" id="IPR013343">
    <property type="entry name" value="CRISPR-assoc_prot_Cas4"/>
</dbReference>
<evidence type="ECO:0000256" key="12">
    <source>
        <dbReference type="ARBA" id="ARBA00023211"/>
    </source>
</evidence>
<comment type="cofactor">
    <cofactor evidence="1">
        <name>[4Fe-4S] cluster</name>
        <dbReference type="ChEBI" id="CHEBI:49883"/>
    </cofactor>
</comment>